<feature type="domain" description="PEHE" evidence="2">
    <location>
        <begin position="102"/>
        <end position="242"/>
    </location>
</feature>
<dbReference type="GO" id="GO:0000123">
    <property type="term" value="C:histone acetyltransferase complex"/>
    <property type="evidence" value="ECO:0007669"/>
    <property type="project" value="UniProtKB-ARBA"/>
</dbReference>
<feature type="compositionally biased region" description="Basic residues" evidence="1">
    <location>
        <begin position="9"/>
        <end position="20"/>
    </location>
</feature>
<feature type="non-terminal residue" evidence="3">
    <location>
        <position position="1"/>
    </location>
</feature>
<accession>A0A9P5NYW9</accession>
<protein>
    <recommendedName>
        <fullName evidence="2">PEHE domain-containing protein</fullName>
    </recommendedName>
</protein>
<dbReference type="SMART" id="SM01300">
    <property type="entry name" value="PEHE"/>
    <property type="match status" value="1"/>
</dbReference>
<organism evidence="3 4">
    <name type="scientific">Gymnopilus junonius</name>
    <name type="common">Spectacular rustgill mushroom</name>
    <name type="synonym">Gymnopilus spectabilis subsp. junonius</name>
    <dbReference type="NCBI Taxonomy" id="109634"/>
    <lineage>
        <taxon>Eukaryota</taxon>
        <taxon>Fungi</taxon>
        <taxon>Dikarya</taxon>
        <taxon>Basidiomycota</taxon>
        <taxon>Agaricomycotina</taxon>
        <taxon>Agaricomycetes</taxon>
        <taxon>Agaricomycetidae</taxon>
        <taxon>Agaricales</taxon>
        <taxon>Agaricineae</taxon>
        <taxon>Hymenogastraceae</taxon>
        <taxon>Gymnopilus</taxon>
    </lineage>
</organism>
<dbReference type="EMBL" id="JADNYJ010000007">
    <property type="protein sequence ID" value="KAF8910104.1"/>
    <property type="molecule type" value="Genomic_DNA"/>
</dbReference>
<reference evidence="3" key="1">
    <citation type="submission" date="2020-11" db="EMBL/GenBank/DDBJ databases">
        <authorList>
            <consortium name="DOE Joint Genome Institute"/>
            <person name="Ahrendt S."/>
            <person name="Riley R."/>
            <person name="Andreopoulos W."/>
            <person name="LaButti K."/>
            <person name="Pangilinan J."/>
            <person name="Ruiz-duenas F.J."/>
            <person name="Barrasa J.M."/>
            <person name="Sanchez-Garcia M."/>
            <person name="Camarero S."/>
            <person name="Miyauchi S."/>
            <person name="Serrano A."/>
            <person name="Linde D."/>
            <person name="Babiker R."/>
            <person name="Drula E."/>
            <person name="Ayuso-Fernandez I."/>
            <person name="Pacheco R."/>
            <person name="Padilla G."/>
            <person name="Ferreira P."/>
            <person name="Barriuso J."/>
            <person name="Kellner H."/>
            <person name="Castanera R."/>
            <person name="Alfaro M."/>
            <person name="Ramirez L."/>
            <person name="Pisabarro A.G."/>
            <person name="Kuo A."/>
            <person name="Tritt A."/>
            <person name="Lipzen A."/>
            <person name="He G."/>
            <person name="Yan M."/>
            <person name="Ng V."/>
            <person name="Cullen D."/>
            <person name="Martin F."/>
            <person name="Rosso M.-N."/>
            <person name="Henrissat B."/>
            <person name="Hibbett D."/>
            <person name="Martinez A.T."/>
            <person name="Grigoriev I.V."/>
        </authorList>
    </citation>
    <scope>NUCLEOTIDE SEQUENCE</scope>
    <source>
        <strain evidence="3">AH 44721</strain>
    </source>
</reference>
<evidence type="ECO:0000259" key="2">
    <source>
        <dbReference type="SMART" id="SM01300"/>
    </source>
</evidence>
<feature type="non-terminal residue" evidence="3">
    <location>
        <position position="248"/>
    </location>
</feature>
<name>A0A9P5NYW9_GYMJU</name>
<gene>
    <name evidence="3" type="ORF">CPB84DRAFT_1635782</name>
</gene>
<keyword evidence="4" id="KW-1185">Reference proteome</keyword>
<dbReference type="InterPro" id="IPR029332">
    <property type="entry name" value="PEHE_dom"/>
</dbReference>
<dbReference type="OrthoDB" id="2555515at2759"/>
<feature type="region of interest" description="Disordered" evidence="1">
    <location>
        <begin position="111"/>
        <end position="138"/>
    </location>
</feature>
<sequence length="248" mass="27753">ATASTTSAHARRVLPSRNRRGGPNVGIGNCEADLLILDSYKRQHEAGPIVALDTPFLLTTNSKHAIEVPGDSGAPIRVNIVLNDSHFARPEVLKACREQEIIQTPDFESIAESSSVGGRMRPRGAEDESAETSDAAYEKRHRKFETFEKRQRLREKEKLRHEHYKLKERIEQLKGMESSAFMALPASSFTPPPVQAPAELDEIVAAGSPYAHINGMASHAEGERRRKEMLENAYKLEKRYAYLLPPDR</sequence>
<evidence type="ECO:0000313" key="3">
    <source>
        <dbReference type="EMBL" id="KAF8910104.1"/>
    </source>
</evidence>
<dbReference type="AlphaFoldDB" id="A0A9P5NYW9"/>
<evidence type="ECO:0000313" key="4">
    <source>
        <dbReference type="Proteomes" id="UP000724874"/>
    </source>
</evidence>
<dbReference type="Proteomes" id="UP000724874">
    <property type="component" value="Unassembled WGS sequence"/>
</dbReference>
<proteinExistence type="predicted"/>
<feature type="region of interest" description="Disordered" evidence="1">
    <location>
        <begin position="1"/>
        <end position="24"/>
    </location>
</feature>
<evidence type="ECO:0000256" key="1">
    <source>
        <dbReference type="SAM" id="MobiDB-lite"/>
    </source>
</evidence>
<comment type="caution">
    <text evidence="3">The sequence shown here is derived from an EMBL/GenBank/DDBJ whole genome shotgun (WGS) entry which is preliminary data.</text>
</comment>